<feature type="transmembrane region" description="Helical" evidence="1">
    <location>
        <begin position="90"/>
        <end position="108"/>
    </location>
</feature>
<organism evidence="2 3">
    <name type="scientific">Pieris macdunnoughi</name>
    <dbReference type="NCBI Taxonomy" id="345717"/>
    <lineage>
        <taxon>Eukaryota</taxon>
        <taxon>Metazoa</taxon>
        <taxon>Ecdysozoa</taxon>
        <taxon>Arthropoda</taxon>
        <taxon>Hexapoda</taxon>
        <taxon>Insecta</taxon>
        <taxon>Pterygota</taxon>
        <taxon>Neoptera</taxon>
        <taxon>Endopterygota</taxon>
        <taxon>Lepidoptera</taxon>
        <taxon>Glossata</taxon>
        <taxon>Ditrysia</taxon>
        <taxon>Papilionoidea</taxon>
        <taxon>Pieridae</taxon>
        <taxon>Pierinae</taxon>
        <taxon>Pieris</taxon>
    </lineage>
</organism>
<dbReference type="OrthoDB" id="6927247at2759"/>
<feature type="transmembrane region" description="Helical" evidence="1">
    <location>
        <begin position="61"/>
        <end position="78"/>
    </location>
</feature>
<protein>
    <submittedName>
        <fullName evidence="2">Uncharacterized protein</fullName>
    </submittedName>
</protein>
<reference evidence="2" key="1">
    <citation type="submission" date="2021-02" db="EMBL/GenBank/DDBJ databases">
        <authorList>
            <person name="Steward A R."/>
        </authorList>
    </citation>
    <scope>NUCLEOTIDE SEQUENCE</scope>
</reference>
<dbReference type="Proteomes" id="UP000663880">
    <property type="component" value="Unassembled WGS sequence"/>
</dbReference>
<feature type="transmembrane region" description="Helical" evidence="1">
    <location>
        <begin position="21"/>
        <end position="41"/>
    </location>
</feature>
<feature type="transmembrane region" description="Helical" evidence="1">
    <location>
        <begin position="114"/>
        <end position="136"/>
    </location>
</feature>
<evidence type="ECO:0000313" key="3">
    <source>
        <dbReference type="Proteomes" id="UP000663880"/>
    </source>
</evidence>
<evidence type="ECO:0000256" key="1">
    <source>
        <dbReference type="SAM" id="Phobius"/>
    </source>
</evidence>
<name>A0A821SK83_9NEOP</name>
<accession>A0A821SK83</accession>
<keyword evidence="1" id="KW-1133">Transmembrane helix</keyword>
<gene>
    <name evidence="2" type="ORF">PMACD_LOCUS7586</name>
</gene>
<comment type="caution">
    <text evidence="2">The sequence shown here is derived from an EMBL/GenBank/DDBJ whole genome shotgun (WGS) entry which is preliminary data.</text>
</comment>
<keyword evidence="1" id="KW-0812">Transmembrane</keyword>
<keyword evidence="1" id="KW-0472">Membrane</keyword>
<dbReference type="EMBL" id="CAJOBZ010000018">
    <property type="protein sequence ID" value="CAF4857228.1"/>
    <property type="molecule type" value="Genomic_DNA"/>
</dbReference>
<evidence type="ECO:0000313" key="2">
    <source>
        <dbReference type="EMBL" id="CAF4857228.1"/>
    </source>
</evidence>
<sequence>MIIEAPLCQRCCFCLPLRRGIIAFGYFNILWSTFMTAFMIFTDHTILLIHGTAQDWGEPAAYIARIMDIVLSAVLVFGGHKNLTVCLKVFFYYTCLTLLAIFVIQIYALTKLFYYNSAIETGLFIISTIIHVYLLLQINSLINKINKTTFETGYENQLGEFGAKHIEIKNGSTDATVHIE</sequence>
<proteinExistence type="predicted"/>
<dbReference type="AlphaFoldDB" id="A0A821SK83"/>
<keyword evidence="3" id="KW-1185">Reference proteome</keyword>